<dbReference type="Proteomes" id="UP000094236">
    <property type="component" value="Unassembled WGS sequence"/>
</dbReference>
<evidence type="ECO:0000313" key="1">
    <source>
        <dbReference type="EMBL" id="ODV97061.1"/>
    </source>
</evidence>
<keyword evidence="2" id="KW-1185">Reference proteome</keyword>
<sequence length="235" mass="27277">MNGDQGVIFRDIPIVAYPPFKLRSSLIDKDPVIWVHLIEYYITLFQKLIDIYASRDEKLSVKSQQQLFEFLKTYLGETAEESIKIFSLGSINPDIISNSKILKLYVFEFVKRVNLINLQFNGETIWNFVKVYSKLSVLNDKKKSFPVTLELVRKLVDGSLKSKLNYNSDNISLITTLQKYLENLIGSGKFNKFDLETLSLLLGQYVHNTKENNHKPVIVNNKNNNNRKNFNEVFK</sequence>
<proteinExistence type="predicted"/>
<gene>
    <name evidence="1" type="ORF">PACTADRAFT_1643</name>
</gene>
<dbReference type="EMBL" id="KV454012">
    <property type="protein sequence ID" value="ODV97061.1"/>
    <property type="molecule type" value="Genomic_DNA"/>
</dbReference>
<accession>A0A1E4TZ87</accession>
<dbReference type="AlphaFoldDB" id="A0A1E4TZ87"/>
<dbReference type="OrthoDB" id="5577209at2759"/>
<reference evidence="2" key="1">
    <citation type="submission" date="2016-05" db="EMBL/GenBank/DDBJ databases">
        <title>Comparative genomics of biotechnologically important yeasts.</title>
        <authorList>
            <consortium name="DOE Joint Genome Institute"/>
            <person name="Riley R."/>
            <person name="Haridas S."/>
            <person name="Wolfe K.H."/>
            <person name="Lopes M.R."/>
            <person name="Hittinger C.T."/>
            <person name="Goker M."/>
            <person name="Salamov A."/>
            <person name="Wisecaver J."/>
            <person name="Long T.M."/>
            <person name="Aerts A.L."/>
            <person name="Barry K."/>
            <person name="Choi C."/>
            <person name="Clum A."/>
            <person name="Coughlan A.Y."/>
            <person name="Deshpande S."/>
            <person name="Douglass A.P."/>
            <person name="Hanson S.J."/>
            <person name="Klenk H.-P."/>
            <person name="Labutti K."/>
            <person name="Lapidus A."/>
            <person name="Lindquist E."/>
            <person name="Lipzen A."/>
            <person name="Meier-Kolthoff J.P."/>
            <person name="Ohm R.A."/>
            <person name="Otillar R.P."/>
            <person name="Pangilinan J."/>
            <person name="Peng Y."/>
            <person name="Rokas A."/>
            <person name="Rosa C.A."/>
            <person name="Scheuner C."/>
            <person name="Sibirny A.A."/>
            <person name="Slot J.C."/>
            <person name="Stielow J.B."/>
            <person name="Sun H."/>
            <person name="Kurtzman C.P."/>
            <person name="Blackwell M."/>
            <person name="Grigoriev I.V."/>
            <person name="Jeffries T.W."/>
        </authorList>
    </citation>
    <scope>NUCLEOTIDE SEQUENCE [LARGE SCALE GENOMIC DNA]</scope>
    <source>
        <strain evidence="2">NRRL Y-2460</strain>
    </source>
</reference>
<name>A0A1E4TZ87_PACTA</name>
<evidence type="ECO:0000313" key="2">
    <source>
        <dbReference type="Proteomes" id="UP000094236"/>
    </source>
</evidence>
<dbReference type="STRING" id="669874.A0A1E4TZ87"/>
<organism evidence="1 2">
    <name type="scientific">Pachysolen tannophilus NRRL Y-2460</name>
    <dbReference type="NCBI Taxonomy" id="669874"/>
    <lineage>
        <taxon>Eukaryota</taxon>
        <taxon>Fungi</taxon>
        <taxon>Dikarya</taxon>
        <taxon>Ascomycota</taxon>
        <taxon>Saccharomycotina</taxon>
        <taxon>Pichiomycetes</taxon>
        <taxon>Pachysolenaceae</taxon>
        <taxon>Pachysolen</taxon>
    </lineage>
</organism>
<protein>
    <submittedName>
        <fullName evidence="1">Uncharacterized protein</fullName>
    </submittedName>
</protein>